<keyword evidence="1" id="KW-1133">Transmembrane helix</keyword>
<organism evidence="2">
    <name type="scientific">viral metagenome</name>
    <dbReference type="NCBI Taxonomy" id="1070528"/>
    <lineage>
        <taxon>unclassified sequences</taxon>
        <taxon>metagenomes</taxon>
        <taxon>organismal metagenomes</taxon>
    </lineage>
</organism>
<dbReference type="AlphaFoldDB" id="A0A6C0B1D8"/>
<evidence type="ECO:0000256" key="1">
    <source>
        <dbReference type="SAM" id="Phobius"/>
    </source>
</evidence>
<sequence length="262" mass="28464">MSNIFEEVKTNAVGIEQKLLGPDYPYWENIKDPKALGMSDEGSLQTMAKDIDGLIQYVEVLVTGKGASKTGGPLGNKFFLQTGGKCKDVKTGQEVDRYVYINNVPMGNIPFISSGLGTNFSDFKGLIPGTMGNLNVLNPFTILSSFTSGATPDCQEITMQVVGPTPPGSGQALGPNATGTETHFVTTVDIGNMDPCNWVNGKQNPVTGKSCQEMFGTMYSNNSALDFDFDFPRDPIIQLYLASLGILGIYILYCLMMKHRRR</sequence>
<keyword evidence="1" id="KW-0812">Transmembrane</keyword>
<reference evidence="2" key="1">
    <citation type="journal article" date="2020" name="Nature">
        <title>Giant virus diversity and host interactions through global metagenomics.</title>
        <authorList>
            <person name="Schulz F."/>
            <person name="Roux S."/>
            <person name="Paez-Espino D."/>
            <person name="Jungbluth S."/>
            <person name="Walsh D.A."/>
            <person name="Denef V.J."/>
            <person name="McMahon K.D."/>
            <person name="Konstantinidis K.T."/>
            <person name="Eloe-Fadrosh E.A."/>
            <person name="Kyrpides N.C."/>
            <person name="Woyke T."/>
        </authorList>
    </citation>
    <scope>NUCLEOTIDE SEQUENCE</scope>
    <source>
        <strain evidence="2">GVMAG-M-3300009182-78</strain>
    </source>
</reference>
<proteinExistence type="predicted"/>
<keyword evidence="1" id="KW-0472">Membrane</keyword>
<protein>
    <submittedName>
        <fullName evidence="2">Uncharacterized protein</fullName>
    </submittedName>
</protein>
<feature type="transmembrane region" description="Helical" evidence="1">
    <location>
        <begin position="237"/>
        <end position="256"/>
    </location>
</feature>
<evidence type="ECO:0000313" key="2">
    <source>
        <dbReference type="EMBL" id="QHS85339.1"/>
    </source>
</evidence>
<name>A0A6C0B1D8_9ZZZZ</name>
<dbReference type="EMBL" id="MN739042">
    <property type="protein sequence ID" value="QHS85339.1"/>
    <property type="molecule type" value="Genomic_DNA"/>
</dbReference>
<accession>A0A6C0B1D8</accession>